<comment type="caution">
    <text evidence="2">The sequence shown here is derived from an EMBL/GenBank/DDBJ whole genome shotgun (WGS) entry which is preliminary data.</text>
</comment>
<dbReference type="GO" id="GO:0003964">
    <property type="term" value="F:RNA-directed DNA polymerase activity"/>
    <property type="evidence" value="ECO:0007669"/>
    <property type="project" value="UniProtKB-KW"/>
</dbReference>
<reference evidence="2" key="1">
    <citation type="journal article" date="2020" name="bioRxiv">
        <title>Chromosome-level reference genome of the European wasp spider Argiope bruennichi: a resource for studies on range expansion and evolutionary adaptation.</title>
        <authorList>
            <person name="Sheffer M.M."/>
            <person name="Hoppe A."/>
            <person name="Krehenwinkel H."/>
            <person name="Uhl G."/>
            <person name="Kuss A.W."/>
            <person name="Jensen L."/>
            <person name="Jensen C."/>
            <person name="Gillespie R.G."/>
            <person name="Hoff K.J."/>
            <person name="Prost S."/>
        </authorList>
    </citation>
    <scope>NUCLEOTIDE SEQUENCE</scope>
</reference>
<protein>
    <submittedName>
        <fullName evidence="2">Putative RNA-directed DNA polymerase like protein</fullName>
    </submittedName>
</protein>
<accession>A0A8T0EA11</accession>
<reference evidence="2" key="2">
    <citation type="submission" date="2020-06" db="EMBL/GenBank/DDBJ databases">
        <authorList>
            <person name="Sheffer M."/>
        </authorList>
    </citation>
    <scope>NUCLEOTIDE SEQUENCE</scope>
</reference>
<dbReference type="AlphaFoldDB" id="A0A8T0EA11"/>
<dbReference type="Proteomes" id="UP000807504">
    <property type="component" value="Unassembled WGS sequence"/>
</dbReference>
<name>A0A8T0EA11_ARGBR</name>
<sequence length="372" mass="42538">MFELETALSNAHDTSPVPDGITYNMLRHLNATALSNLLLLFNRIWTEQKYPSQWREAIVIPILKPGKEASNPLNYRPIALTNCLCKTFERMVNARLIHELEKQGCISPLQSGFRRGRSTFDNLVLLETQIRNAFVRMNHLVSIFFDIEKAYDRAWRFGILSTLFNFGFRGNLPIFLQNFLLNRTFRVRVGNVYSTHFNQAEGVPQGSVLSVTLFIAHLSQILTHLPSSVQGSLYVDDLQISCEGSNMNLIERQLQKAINKVVDYCTFSTIRCQKDSDILWQPAAAKNVWPLLEIGHNALPSTSQISIFLSIPNDFVLNRHLSEETPRLFCAVTADRHNHARSRTFPVYPATGSLPRNLIRRLFPLLRQKENI</sequence>
<feature type="domain" description="Reverse transcriptase" evidence="1">
    <location>
        <begin position="43"/>
        <end position="294"/>
    </location>
</feature>
<dbReference type="Pfam" id="PF00078">
    <property type="entry name" value="RVT_1"/>
    <property type="match status" value="1"/>
</dbReference>
<dbReference type="InterPro" id="IPR000477">
    <property type="entry name" value="RT_dom"/>
</dbReference>
<dbReference type="PANTHER" id="PTHR19446">
    <property type="entry name" value="REVERSE TRANSCRIPTASES"/>
    <property type="match status" value="1"/>
</dbReference>
<dbReference type="PROSITE" id="PS50878">
    <property type="entry name" value="RT_POL"/>
    <property type="match status" value="1"/>
</dbReference>
<organism evidence="2 3">
    <name type="scientific">Argiope bruennichi</name>
    <name type="common">Wasp spider</name>
    <name type="synonym">Aranea bruennichi</name>
    <dbReference type="NCBI Taxonomy" id="94029"/>
    <lineage>
        <taxon>Eukaryota</taxon>
        <taxon>Metazoa</taxon>
        <taxon>Ecdysozoa</taxon>
        <taxon>Arthropoda</taxon>
        <taxon>Chelicerata</taxon>
        <taxon>Arachnida</taxon>
        <taxon>Araneae</taxon>
        <taxon>Araneomorphae</taxon>
        <taxon>Entelegynae</taxon>
        <taxon>Araneoidea</taxon>
        <taxon>Araneidae</taxon>
        <taxon>Argiope</taxon>
    </lineage>
</organism>
<dbReference type="EMBL" id="JABXBU010002230">
    <property type="protein sequence ID" value="KAF8768288.1"/>
    <property type="molecule type" value="Genomic_DNA"/>
</dbReference>
<evidence type="ECO:0000313" key="2">
    <source>
        <dbReference type="EMBL" id="KAF8768288.1"/>
    </source>
</evidence>
<keyword evidence="2" id="KW-0808">Transferase</keyword>
<evidence type="ECO:0000259" key="1">
    <source>
        <dbReference type="PROSITE" id="PS50878"/>
    </source>
</evidence>
<keyword evidence="2" id="KW-0548">Nucleotidyltransferase</keyword>
<evidence type="ECO:0000313" key="3">
    <source>
        <dbReference type="Proteomes" id="UP000807504"/>
    </source>
</evidence>
<keyword evidence="2" id="KW-0695">RNA-directed DNA polymerase</keyword>
<proteinExistence type="predicted"/>
<keyword evidence="3" id="KW-1185">Reference proteome</keyword>
<gene>
    <name evidence="2" type="ORF">HNY73_021127</name>
</gene>
<dbReference type="CDD" id="cd01650">
    <property type="entry name" value="RT_nLTR_like"/>
    <property type="match status" value="1"/>
</dbReference>